<dbReference type="Proteomes" id="UP000001880">
    <property type="component" value="Chromosome"/>
</dbReference>
<dbReference type="CDD" id="cd14671">
    <property type="entry name" value="PAAR_like"/>
    <property type="match status" value="1"/>
</dbReference>
<sequence length="105" mass="10678">MPAQGRMGDKAKIDACAHGCPVCPHPAIGPAIQGSPTVSVNNLPALRVGDQGLHLACCGPNKWVAVKGSTAVFINNIPAHRQGDQNAHCGGMGNLVEGSPNVFCG</sequence>
<dbReference type="Gene3D" id="2.60.200.60">
    <property type="match status" value="2"/>
</dbReference>
<dbReference type="EMBL" id="CP001804">
    <property type="protein sequence ID" value="ACY17265.1"/>
    <property type="molecule type" value="Genomic_DNA"/>
</dbReference>
<organism evidence="1 2">
    <name type="scientific">Haliangium ochraceum (strain DSM 14365 / JCM 11303 / SMP-2)</name>
    <dbReference type="NCBI Taxonomy" id="502025"/>
    <lineage>
        <taxon>Bacteria</taxon>
        <taxon>Pseudomonadati</taxon>
        <taxon>Myxococcota</taxon>
        <taxon>Polyangia</taxon>
        <taxon>Haliangiales</taxon>
        <taxon>Kofleriaceae</taxon>
        <taxon>Haliangium</taxon>
    </lineage>
</organism>
<dbReference type="RefSeq" id="WP_012829863.1">
    <property type="nucleotide sequence ID" value="NC_013440.1"/>
</dbReference>
<dbReference type="InterPro" id="IPR008727">
    <property type="entry name" value="PAAR_motif"/>
</dbReference>
<accession>D0LSP3</accession>
<dbReference type="OrthoDB" id="5471451at2"/>
<dbReference type="eggNOG" id="COG4104">
    <property type="taxonomic scope" value="Bacteria"/>
</dbReference>
<dbReference type="AlphaFoldDB" id="D0LSP3"/>
<protein>
    <submittedName>
        <fullName evidence="1">PAAR repeat-containing protein</fullName>
    </submittedName>
</protein>
<evidence type="ECO:0000313" key="2">
    <source>
        <dbReference type="Proteomes" id="UP000001880"/>
    </source>
</evidence>
<name>D0LSP3_HALO1</name>
<proteinExistence type="predicted"/>
<reference evidence="1 2" key="1">
    <citation type="journal article" date="2010" name="Stand. Genomic Sci.">
        <title>Complete genome sequence of Haliangium ochraceum type strain (SMP-2).</title>
        <authorList>
            <consortium name="US DOE Joint Genome Institute (JGI-PGF)"/>
            <person name="Ivanova N."/>
            <person name="Daum C."/>
            <person name="Lang E."/>
            <person name="Abt B."/>
            <person name="Kopitz M."/>
            <person name="Saunders E."/>
            <person name="Lapidus A."/>
            <person name="Lucas S."/>
            <person name="Glavina Del Rio T."/>
            <person name="Nolan M."/>
            <person name="Tice H."/>
            <person name="Copeland A."/>
            <person name="Cheng J.F."/>
            <person name="Chen F."/>
            <person name="Bruce D."/>
            <person name="Goodwin L."/>
            <person name="Pitluck S."/>
            <person name="Mavromatis K."/>
            <person name="Pati A."/>
            <person name="Mikhailova N."/>
            <person name="Chen A."/>
            <person name="Palaniappan K."/>
            <person name="Land M."/>
            <person name="Hauser L."/>
            <person name="Chang Y.J."/>
            <person name="Jeffries C.D."/>
            <person name="Detter J.C."/>
            <person name="Brettin T."/>
            <person name="Rohde M."/>
            <person name="Goker M."/>
            <person name="Bristow J."/>
            <person name="Markowitz V."/>
            <person name="Eisen J.A."/>
            <person name="Hugenholtz P."/>
            <person name="Kyrpides N.C."/>
            <person name="Klenk H.P."/>
        </authorList>
    </citation>
    <scope>NUCLEOTIDE SEQUENCE [LARGE SCALE GENOMIC DNA]</scope>
    <source>
        <strain evidence="2">DSM 14365 / CIP 107738 / JCM 11303 / AJ 13395 / SMP-2</strain>
    </source>
</reference>
<dbReference type="KEGG" id="hoh:Hoch_4775"/>
<dbReference type="STRING" id="502025.Hoch_4775"/>
<gene>
    <name evidence="1" type="ordered locus">Hoch_4775</name>
</gene>
<dbReference type="Pfam" id="PF05488">
    <property type="entry name" value="PAAR_motif"/>
    <property type="match status" value="1"/>
</dbReference>
<evidence type="ECO:0000313" key="1">
    <source>
        <dbReference type="EMBL" id="ACY17265.1"/>
    </source>
</evidence>
<keyword evidence="2" id="KW-1185">Reference proteome</keyword>
<dbReference type="HOGENOM" id="CLU_2232273_0_0_7"/>